<dbReference type="eggNOG" id="COG4099">
    <property type="taxonomic scope" value="Bacteria"/>
</dbReference>
<dbReference type="PATRIC" id="fig|1003195.29.peg.4329"/>
<dbReference type="KEGG" id="scy:SCATT_43360"/>
<evidence type="ECO:0000259" key="1">
    <source>
        <dbReference type="Pfam" id="PF06259"/>
    </source>
</evidence>
<proteinExistence type="predicted"/>
<dbReference type="InterPro" id="IPR029058">
    <property type="entry name" value="AB_hydrolase_fold"/>
</dbReference>
<organism evidence="2 3">
    <name type="scientific">Streptantibioticus cattleyicolor (strain ATCC 35852 / DSM 46488 / JCM 4925 / NBRC 14057 / NRRL 8057)</name>
    <name type="common">Streptomyces cattleya</name>
    <dbReference type="NCBI Taxonomy" id="1003195"/>
    <lineage>
        <taxon>Bacteria</taxon>
        <taxon>Bacillati</taxon>
        <taxon>Actinomycetota</taxon>
        <taxon>Actinomycetes</taxon>
        <taxon>Kitasatosporales</taxon>
        <taxon>Streptomycetaceae</taxon>
        <taxon>Streptantibioticus</taxon>
    </lineage>
</organism>
<dbReference type="HOGENOM" id="CLU_025057_2_1_11"/>
<accession>G8WT01</accession>
<dbReference type="ESTHER" id="stren-g8wt01">
    <property type="family name" value="Duf_1023"/>
</dbReference>
<dbReference type="Proteomes" id="UP000007842">
    <property type="component" value="Chromosome"/>
</dbReference>
<protein>
    <recommendedName>
        <fullName evidence="1">DUF1023 domain-containing protein</fullName>
    </recommendedName>
</protein>
<reference evidence="3" key="1">
    <citation type="submission" date="2011-12" db="EMBL/GenBank/DDBJ databases">
        <title>Complete genome sequence of Streptomyces cattleya strain DSM 46488.</title>
        <authorList>
            <person name="Ou H.-Y."/>
            <person name="Li P."/>
            <person name="Zhao C."/>
            <person name="O'Hagan D."/>
            <person name="Deng Z."/>
        </authorList>
    </citation>
    <scope>NUCLEOTIDE SEQUENCE [LARGE SCALE GENOMIC DNA]</scope>
    <source>
        <strain evidence="3">ATCC 35852 / DSM 46488 / JCM 4925 / NBRC 14057 / NRRL 8057</strain>
    </source>
</reference>
<evidence type="ECO:0000313" key="3">
    <source>
        <dbReference type="Proteomes" id="UP000007842"/>
    </source>
</evidence>
<feature type="domain" description="DUF1023" evidence="1">
    <location>
        <begin position="311"/>
        <end position="483"/>
    </location>
</feature>
<evidence type="ECO:0000313" key="2">
    <source>
        <dbReference type="EMBL" id="AEW96707.1"/>
    </source>
</evidence>
<dbReference type="AlphaFoldDB" id="G8WT01"/>
<gene>
    <name evidence="2" type="ordered locus">SCATT_43360</name>
</gene>
<dbReference type="InterPro" id="IPR010427">
    <property type="entry name" value="DUF1023"/>
</dbReference>
<dbReference type="Pfam" id="PF06259">
    <property type="entry name" value="Abhydrolase_8"/>
    <property type="match status" value="1"/>
</dbReference>
<keyword evidence="3" id="KW-1185">Reference proteome</keyword>
<sequence>MTMRVSTLRDARPQLLLDAAHAWDRLAGRFAGHAKDCGTHLQRRVAEAWNQGLGAESAADRLGRTQSDLLAAGQELQAVATALTAAAEILLAHQGRLERLLGEAHEAGFTVHDDGSVSAPEIHTDVMSPSTLGQLERVRAQNVGDLAQGIAAVLKDADAADTACVDTLRLLTEAAERCRRGGWGAGVLELSSARELRDDVLADIGMPDAHAAPKDVTTWGQGLPAGLRQDLLRDYPAVLGNRDGIPAADRDTANRAYLPVLLSKLKTDLSSADGSTAESLRAKIDGLQGLQQTLSHPGSPRPYLLGLSDEGNGRAIVSFGNPDTAENVSAYVPGLNTRLDGHFASADVERARNIARMAQKYGSTASITWLGYDAPQLQGAGLDDLAVMSDGDAQRGAVAYDRLLQGIRATHDSGAPHITALGHSYGSLTVGQASQQPGGLPADDVILVGSPGVGVDRASDLGLPAGHVYAAAAANDPVTELPSPDPLEYVVPGHGLGEHKLWFGTDPASRAFGARDFSVAPGQDTGLTGLLHGNLPAHTVYFDPSPDADNNGGSLRNIAKIVTGHGDAIKPAEPR</sequence>
<dbReference type="SUPFAM" id="SSF53474">
    <property type="entry name" value="alpha/beta-Hydrolases"/>
    <property type="match status" value="1"/>
</dbReference>
<dbReference type="EMBL" id="CP003219">
    <property type="protein sequence ID" value="AEW96707.1"/>
    <property type="molecule type" value="Genomic_DNA"/>
</dbReference>
<name>G8WT01_STREN</name>
<dbReference type="STRING" id="1003195.SCATT_43360"/>